<reference evidence="3" key="1">
    <citation type="journal article" date="2019" name="Int. J. Syst. Evol. Microbiol.">
        <title>The Global Catalogue of Microorganisms (GCM) 10K type strain sequencing project: providing services to taxonomists for standard genome sequencing and annotation.</title>
        <authorList>
            <consortium name="The Broad Institute Genomics Platform"/>
            <consortium name="The Broad Institute Genome Sequencing Center for Infectious Disease"/>
            <person name="Wu L."/>
            <person name="Ma J."/>
        </authorList>
    </citation>
    <scope>NUCLEOTIDE SEQUENCE [LARGE SCALE GENOMIC DNA]</scope>
    <source>
        <strain evidence="3">CGMCC 1.15399</strain>
    </source>
</reference>
<evidence type="ECO:0000259" key="1">
    <source>
        <dbReference type="Pfam" id="PF02517"/>
    </source>
</evidence>
<protein>
    <submittedName>
        <fullName evidence="2">Type II CAAX prenyl endopeptidase Rce1 family protein</fullName>
    </submittedName>
</protein>
<dbReference type="EMBL" id="JBHUCM010000008">
    <property type="protein sequence ID" value="MFD1537220.1"/>
    <property type="molecule type" value="Genomic_DNA"/>
</dbReference>
<sequence length="59" mass="6237">MSLASCVPLTGLAFPIIEELYFRGFLLPRLSRLGRWAPVVNAAVTGSSRSGRGSAGRSS</sequence>
<comment type="caution">
    <text evidence="2">The sequence shown here is derived from an EMBL/GenBank/DDBJ whole genome shotgun (WGS) entry which is preliminary data.</text>
</comment>
<keyword evidence="3" id="KW-1185">Reference proteome</keyword>
<gene>
    <name evidence="2" type="ORF">ACFSJ0_09255</name>
</gene>
<proteinExistence type="predicted"/>
<evidence type="ECO:0000313" key="2">
    <source>
        <dbReference type="EMBL" id="MFD1537220.1"/>
    </source>
</evidence>
<dbReference type="RefSeq" id="WP_372454903.1">
    <property type="nucleotide sequence ID" value="NZ_JAHKRM010000005.1"/>
</dbReference>
<dbReference type="InterPro" id="IPR003675">
    <property type="entry name" value="Rce1/LyrA-like_dom"/>
</dbReference>
<name>A0ABW4G398_9ACTN</name>
<dbReference type="Pfam" id="PF02517">
    <property type="entry name" value="Rce1-like"/>
    <property type="match status" value="1"/>
</dbReference>
<organism evidence="2 3">
    <name type="scientific">Nonomuraea guangzhouensis</name>
    <dbReference type="NCBI Taxonomy" id="1291555"/>
    <lineage>
        <taxon>Bacteria</taxon>
        <taxon>Bacillati</taxon>
        <taxon>Actinomycetota</taxon>
        <taxon>Actinomycetes</taxon>
        <taxon>Streptosporangiales</taxon>
        <taxon>Streptosporangiaceae</taxon>
        <taxon>Nonomuraea</taxon>
    </lineage>
</organism>
<evidence type="ECO:0000313" key="3">
    <source>
        <dbReference type="Proteomes" id="UP001597097"/>
    </source>
</evidence>
<dbReference type="Proteomes" id="UP001597097">
    <property type="component" value="Unassembled WGS sequence"/>
</dbReference>
<accession>A0ABW4G398</accession>
<feature type="domain" description="CAAX prenyl protease 2/Lysostaphin resistance protein A-like" evidence="1">
    <location>
        <begin position="7"/>
        <end position="45"/>
    </location>
</feature>